<dbReference type="EMBL" id="RWGY01000005">
    <property type="protein sequence ID" value="TVU42817.1"/>
    <property type="molecule type" value="Genomic_DNA"/>
</dbReference>
<dbReference type="Proteomes" id="UP000324897">
    <property type="component" value="Unassembled WGS sequence"/>
</dbReference>
<dbReference type="Pfam" id="PF00635">
    <property type="entry name" value="Motile_Sperm"/>
    <property type="match status" value="1"/>
</dbReference>
<dbReference type="InterPro" id="IPR013783">
    <property type="entry name" value="Ig-like_fold"/>
</dbReference>
<reference evidence="2 3" key="1">
    <citation type="journal article" date="2019" name="Sci. Rep.">
        <title>A high-quality genome of Eragrostis curvula grass provides insights into Poaceae evolution and supports new strategies to enhance forage quality.</title>
        <authorList>
            <person name="Carballo J."/>
            <person name="Santos B.A.C.M."/>
            <person name="Zappacosta D."/>
            <person name="Garbus I."/>
            <person name="Selva J.P."/>
            <person name="Gallo C.A."/>
            <person name="Diaz A."/>
            <person name="Albertini E."/>
            <person name="Caccamo M."/>
            <person name="Echenique V."/>
        </authorList>
    </citation>
    <scope>NUCLEOTIDE SEQUENCE [LARGE SCALE GENOMIC DNA]</scope>
    <source>
        <strain evidence="3">cv. Victoria</strain>
        <tissue evidence="2">Leaf</tissue>
    </source>
</reference>
<dbReference type="AlphaFoldDB" id="A0A5J9W4E8"/>
<name>A0A5J9W4E8_9POAL</name>
<accession>A0A5J9W4E8</accession>
<evidence type="ECO:0000313" key="2">
    <source>
        <dbReference type="EMBL" id="TVU42817.1"/>
    </source>
</evidence>
<gene>
    <name evidence="2" type="ORF">EJB05_09240</name>
</gene>
<keyword evidence="3" id="KW-1185">Reference proteome</keyword>
<dbReference type="OrthoDB" id="264603at2759"/>
<dbReference type="Gramene" id="TVU42817">
    <property type="protein sequence ID" value="TVU42817"/>
    <property type="gene ID" value="EJB05_09240"/>
</dbReference>
<dbReference type="SUPFAM" id="SSF49354">
    <property type="entry name" value="PapD-like"/>
    <property type="match status" value="1"/>
</dbReference>
<sequence>MHLRNKTTIMVSIQWSRTTNPKQYCVRPNIGVVLPGSTCDVYSTNAPQRTRLLICMQGQVPSSKCWQPRMVQQLKISMQQCSIRSQGRL</sequence>
<organism evidence="2 3">
    <name type="scientific">Eragrostis curvula</name>
    <name type="common">weeping love grass</name>
    <dbReference type="NCBI Taxonomy" id="38414"/>
    <lineage>
        <taxon>Eukaryota</taxon>
        <taxon>Viridiplantae</taxon>
        <taxon>Streptophyta</taxon>
        <taxon>Embryophyta</taxon>
        <taxon>Tracheophyta</taxon>
        <taxon>Spermatophyta</taxon>
        <taxon>Magnoliopsida</taxon>
        <taxon>Liliopsida</taxon>
        <taxon>Poales</taxon>
        <taxon>Poaceae</taxon>
        <taxon>PACMAD clade</taxon>
        <taxon>Chloridoideae</taxon>
        <taxon>Eragrostideae</taxon>
        <taxon>Eragrostidinae</taxon>
        <taxon>Eragrostis</taxon>
    </lineage>
</organism>
<dbReference type="Gene3D" id="2.60.40.10">
    <property type="entry name" value="Immunoglobulins"/>
    <property type="match status" value="1"/>
</dbReference>
<protein>
    <recommendedName>
        <fullName evidence="1">MSP domain-containing protein</fullName>
    </recommendedName>
</protein>
<evidence type="ECO:0000259" key="1">
    <source>
        <dbReference type="PROSITE" id="PS50202"/>
    </source>
</evidence>
<proteinExistence type="predicted"/>
<comment type="caution">
    <text evidence="2">The sequence shown here is derived from an EMBL/GenBank/DDBJ whole genome shotgun (WGS) entry which is preliminary data.</text>
</comment>
<dbReference type="PROSITE" id="PS50202">
    <property type="entry name" value="MSP"/>
    <property type="match status" value="1"/>
</dbReference>
<feature type="domain" description="MSP" evidence="1">
    <location>
        <begin position="1"/>
        <end position="89"/>
    </location>
</feature>
<dbReference type="InterPro" id="IPR008962">
    <property type="entry name" value="PapD-like_sf"/>
</dbReference>
<dbReference type="InterPro" id="IPR000535">
    <property type="entry name" value="MSP_dom"/>
</dbReference>
<evidence type="ECO:0000313" key="3">
    <source>
        <dbReference type="Proteomes" id="UP000324897"/>
    </source>
</evidence>